<organism evidence="1 2">
    <name type="scientific">Gossypium aridum</name>
    <name type="common">American cotton</name>
    <name type="synonym">Erioxylum aridum</name>
    <dbReference type="NCBI Taxonomy" id="34290"/>
    <lineage>
        <taxon>Eukaryota</taxon>
        <taxon>Viridiplantae</taxon>
        <taxon>Streptophyta</taxon>
        <taxon>Embryophyta</taxon>
        <taxon>Tracheophyta</taxon>
        <taxon>Spermatophyta</taxon>
        <taxon>Magnoliopsida</taxon>
        <taxon>eudicotyledons</taxon>
        <taxon>Gunneridae</taxon>
        <taxon>Pentapetalae</taxon>
        <taxon>rosids</taxon>
        <taxon>malvids</taxon>
        <taxon>Malvales</taxon>
        <taxon>Malvaceae</taxon>
        <taxon>Malvoideae</taxon>
        <taxon>Gossypium</taxon>
    </lineage>
</organism>
<evidence type="ECO:0000313" key="2">
    <source>
        <dbReference type="Proteomes" id="UP000593577"/>
    </source>
</evidence>
<sequence>MEIFVVLEFNWMYRNPFVEVFLSQSIPNENHGSPLNMRSY</sequence>
<gene>
    <name evidence="1" type="ORF">Goari_000419</name>
</gene>
<keyword evidence="2" id="KW-1185">Reference proteome</keyword>
<dbReference type="Proteomes" id="UP000593577">
    <property type="component" value="Unassembled WGS sequence"/>
</dbReference>
<proteinExistence type="predicted"/>
<protein>
    <submittedName>
        <fullName evidence="1">Uncharacterized protein</fullName>
    </submittedName>
</protein>
<accession>A0A7J8YGL0</accession>
<dbReference type="EMBL" id="JABFAA010000013">
    <property type="protein sequence ID" value="MBA0698723.1"/>
    <property type="molecule type" value="Genomic_DNA"/>
</dbReference>
<reference evidence="1 2" key="1">
    <citation type="journal article" date="2019" name="Genome Biol. Evol.">
        <title>Insights into the evolution of the New World diploid cottons (Gossypium, subgenus Houzingenia) based on genome sequencing.</title>
        <authorList>
            <person name="Grover C.E."/>
            <person name="Arick M.A. 2nd"/>
            <person name="Thrash A."/>
            <person name="Conover J.L."/>
            <person name="Sanders W.S."/>
            <person name="Peterson D.G."/>
            <person name="Frelichowski J.E."/>
            <person name="Scheffler J.A."/>
            <person name="Scheffler B.E."/>
            <person name="Wendel J.F."/>
        </authorList>
    </citation>
    <scope>NUCLEOTIDE SEQUENCE [LARGE SCALE GENOMIC DNA]</scope>
    <source>
        <strain evidence="1">185</strain>
        <tissue evidence="1">Leaf</tissue>
    </source>
</reference>
<name>A0A7J8YGL0_GOSAI</name>
<evidence type="ECO:0000313" key="1">
    <source>
        <dbReference type="EMBL" id="MBA0698723.1"/>
    </source>
</evidence>
<dbReference type="EMBL" id="JABFAA010000013">
    <property type="protein sequence ID" value="MBA0698722.1"/>
    <property type="molecule type" value="Genomic_DNA"/>
</dbReference>
<dbReference type="AlphaFoldDB" id="A0A7J8YGL0"/>
<comment type="caution">
    <text evidence="1">The sequence shown here is derived from an EMBL/GenBank/DDBJ whole genome shotgun (WGS) entry which is preliminary data.</text>
</comment>
<reference evidence="1" key="2">
    <citation type="submission" date="2020-04" db="EMBL/GenBank/DDBJ databases">
        <authorList>
            <person name="Grover C.E."/>
            <person name="Arick M.A. II"/>
            <person name="Thrash A."/>
            <person name="Conover J.L."/>
            <person name="Sanders W.S."/>
            <person name="Peterson D.G."/>
            <person name="Scheffler J.A."/>
            <person name="Scheffler B.E."/>
            <person name="Wendel J.F."/>
        </authorList>
    </citation>
    <scope>NUCLEOTIDE SEQUENCE</scope>
    <source>
        <strain evidence="1">185</strain>
        <tissue evidence="1">Leaf</tissue>
    </source>
</reference>